<evidence type="ECO:0000256" key="2">
    <source>
        <dbReference type="ARBA" id="ARBA00022679"/>
    </source>
</evidence>
<evidence type="ECO:0000259" key="4">
    <source>
        <dbReference type="Pfam" id="PF07804"/>
    </source>
</evidence>
<dbReference type="EMBL" id="JBHRSW010000004">
    <property type="protein sequence ID" value="MFC3120244.1"/>
    <property type="molecule type" value="Genomic_DNA"/>
</dbReference>
<dbReference type="InterPro" id="IPR052028">
    <property type="entry name" value="HipA_Ser/Thr_kinase"/>
</dbReference>
<dbReference type="Proteomes" id="UP001595478">
    <property type="component" value="Unassembled WGS sequence"/>
</dbReference>
<comment type="caution">
    <text evidence="5">The sequence shown here is derived from an EMBL/GenBank/DDBJ whole genome shotgun (WGS) entry which is preliminary data.</text>
</comment>
<keyword evidence="3" id="KW-0418">Kinase</keyword>
<dbReference type="Gene3D" id="1.10.1070.20">
    <property type="match status" value="1"/>
</dbReference>
<organism evidence="5 6">
    <name type="scientific">Agaribacter flavus</name>
    <dbReference type="NCBI Taxonomy" id="1902781"/>
    <lineage>
        <taxon>Bacteria</taxon>
        <taxon>Pseudomonadati</taxon>
        <taxon>Pseudomonadota</taxon>
        <taxon>Gammaproteobacteria</taxon>
        <taxon>Alteromonadales</taxon>
        <taxon>Alteromonadaceae</taxon>
        <taxon>Agaribacter</taxon>
    </lineage>
</organism>
<dbReference type="InterPro" id="IPR012893">
    <property type="entry name" value="HipA-like_C"/>
</dbReference>
<evidence type="ECO:0000256" key="1">
    <source>
        <dbReference type="ARBA" id="ARBA00010164"/>
    </source>
</evidence>
<evidence type="ECO:0000313" key="6">
    <source>
        <dbReference type="Proteomes" id="UP001595478"/>
    </source>
</evidence>
<dbReference type="InterPro" id="IPR016869">
    <property type="entry name" value="UCP028135_HipA-like"/>
</dbReference>
<evidence type="ECO:0000313" key="5">
    <source>
        <dbReference type="EMBL" id="MFC3120244.1"/>
    </source>
</evidence>
<dbReference type="PIRSF" id="PIRSF028135">
    <property type="entry name" value="UCP028135_HipA-like"/>
    <property type="match status" value="1"/>
</dbReference>
<comment type="similarity">
    <text evidence="1">Belongs to the HipA Ser/Thr kinase family.</text>
</comment>
<dbReference type="PANTHER" id="PTHR37419">
    <property type="entry name" value="SERINE/THREONINE-PROTEIN KINASE TOXIN HIPA"/>
    <property type="match status" value="1"/>
</dbReference>
<dbReference type="PANTHER" id="PTHR37419:SF8">
    <property type="entry name" value="TOXIN YJJJ"/>
    <property type="match status" value="1"/>
</dbReference>
<keyword evidence="2" id="KW-0808">Transferase</keyword>
<evidence type="ECO:0000256" key="3">
    <source>
        <dbReference type="ARBA" id="ARBA00022777"/>
    </source>
</evidence>
<dbReference type="Pfam" id="PF07804">
    <property type="entry name" value="HipA_C"/>
    <property type="match status" value="1"/>
</dbReference>
<dbReference type="RefSeq" id="WP_376918385.1">
    <property type="nucleotide sequence ID" value="NZ_JBHRSW010000004.1"/>
</dbReference>
<gene>
    <name evidence="5" type="ORF">ACFOHL_01255</name>
</gene>
<reference evidence="6" key="1">
    <citation type="journal article" date="2019" name="Int. J. Syst. Evol. Microbiol.">
        <title>The Global Catalogue of Microorganisms (GCM) 10K type strain sequencing project: providing services to taxonomists for standard genome sequencing and annotation.</title>
        <authorList>
            <consortium name="The Broad Institute Genomics Platform"/>
            <consortium name="The Broad Institute Genome Sequencing Center for Infectious Disease"/>
            <person name="Wu L."/>
            <person name="Ma J."/>
        </authorList>
    </citation>
    <scope>NUCLEOTIDE SEQUENCE [LARGE SCALE GENOMIC DNA]</scope>
    <source>
        <strain evidence="6">KCTC 52473</strain>
    </source>
</reference>
<sequence length="443" mass="50119">MKTVILELFNRGRWWDAAEVSFSGKEMSSGVTISYINDYIGESTTYEAIDNSAFSVNAPLSIIPVEYSHWPSLFDDILPVGKSREWWLHYLNVSRQPEFIQNYALLTHACSAPVGHLRVKNIDDQAAREAEKRFNIIDVIKLQYNFLEYANEHGAAVGGATGAGGIAPKLLLMVEQDQVFIDGDFAGKKLSAQPYLTKFARNTRSEIDNNILKAEGVFYKILSDILDGTGIETINTVDMKLLEHQGQISLWLPRFDIELRDGIAHRIGLESIYSMMNATLGSYQDHFKVIDVIWNKIQNCTSMTSEQFIQNYVARDLLNLVFGNSDNHGRNISFLKREGGITFAPIYDFAPMKADPEMVTRLFKWHRACEHSGEVDFNKVAWELSEKCDPDKLLAFLKILATRMLDLPKQLNDHGCPEQIINFPAIGFHNTKNKLINMGVLDA</sequence>
<keyword evidence="6" id="KW-1185">Reference proteome</keyword>
<feature type="domain" description="HipA-like C-terminal" evidence="4">
    <location>
        <begin position="162"/>
        <end position="360"/>
    </location>
</feature>
<proteinExistence type="inferred from homology"/>
<name>A0ABV7FIY1_9ALTE</name>
<protein>
    <submittedName>
        <fullName evidence="5">HipA domain-containing protein</fullName>
    </submittedName>
</protein>
<accession>A0ABV7FIY1</accession>